<dbReference type="EMBL" id="JAELUQ010000001">
    <property type="protein sequence ID" value="KAG7422176.1"/>
    <property type="molecule type" value="Genomic_DNA"/>
</dbReference>
<reference evidence="3" key="1">
    <citation type="submission" date="2021-04" db="EMBL/GenBank/DDBJ databases">
        <title>First draft genome resource for Brassicaceae pathogens Fusarium oxysporum f. sp. raphani and Fusarium oxysporum f. sp. rapae.</title>
        <authorList>
            <person name="Asai S."/>
        </authorList>
    </citation>
    <scope>NUCLEOTIDE SEQUENCE</scope>
    <source>
        <strain evidence="3">Tf1208</strain>
    </source>
</reference>
<evidence type="ECO:0000313" key="3">
    <source>
        <dbReference type="EMBL" id="KAG7422176.1"/>
    </source>
</evidence>
<feature type="transmembrane region" description="Helical" evidence="1">
    <location>
        <begin position="20"/>
        <end position="45"/>
    </location>
</feature>
<dbReference type="AlphaFoldDB" id="A0A8J5P7M4"/>
<feature type="transmembrane region" description="Helical" evidence="1">
    <location>
        <begin position="66"/>
        <end position="87"/>
    </location>
</feature>
<evidence type="ECO:0000313" key="4">
    <source>
        <dbReference type="Proteomes" id="UP000694050"/>
    </source>
</evidence>
<keyword evidence="1" id="KW-0472">Membrane</keyword>
<proteinExistence type="predicted"/>
<protein>
    <submittedName>
        <fullName evidence="3">CDP-diacylglycerol--serine O-phosphatidyltransferase</fullName>
    </submittedName>
</protein>
<feature type="domain" description="Cytidyltransferase-like" evidence="2">
    <location>
        <begin position="182"/>
        <end position="219"/>
    </location>
</feature>
<keyword evidence="1" id="KW-0812">Transmembrane</keyword>
<organism evidence="3 4">
    <name type="scientific">Fusarium oxysporum f. sp. rapae</name>
    <dbReference type="NCBI Taxonomy" id="485398"/>
    <lineage>
        <taxon>Eukaryota</taxon>
        <taxon>Fungi</taxon>
        <taxon>Dikarya</taxon>
        <taxon>Ascomycota</taxon>
        <taxon>Pezizomycotina</taxon>
        <taxon>Sordariomycetes</taxon>
        <taxon>Hypocreomycetidae</taxon>
        <taxon>Hypocreales</taxon>
        <taxon>Nectriaceae</taxon>
        <taxon>Fusarium</taxon>
        <taxon>Fusarium oxysporum species complex</taxon>
    </lineage>
</organism>
<dbReference type="InterPro" id="IPR004821">
    <property type="entry name" value="Cyt_trans-like"/>
</dbReference>
<feature type="transmembrane region" description="Helical" evidence="1">
    <location>
        <begin position="99"/>
        <end position="116"/>
    </location>
</feature>
<sequence length="429" mass="47745">MGKQLDSFCDLVSFCAAPAVMIYCAGFDTVVDQLALAIFVCSGVARLSRFNIAAHLVPKSDQGKAMYHEGLPTAYAALLTSTAVAVAEWTGYLRNLASGSHYPVIIIVLIFSAAMVSKRLHLPSIQHLSQNSFCSQISAIMSLRPYLEAAYKEVRLSTEVALSPLQHLDCHLKKGQDNLILVYGGSFNPPHRGHLDVLLSALHPVVNAVAMVVLPSEDFHLRHKLANSHPEFFMGRKTRAALWAVMPQVPKDKVWIWSETWYPFFTFMEAAQRFCEADGYKIVFSHLIGPDNLNRADALDNLPYRLPRILVTNKARHVTSQFLPNGQPTKWKGFGEWSPQTVTCDGQEGQPEEEVSEEATLWSCRGIDSLGQRTMGYYLDFANRPTGSDINSTAMRRDLLERHSLNEEILGQLSTADLLSILEPVLGRD</sequence>
<evidence type="ECO:0000256" key="1">
    <source>
        <dbReference type="SAM" id="Phobius"/>
    </source>
</evidence>
<evidence type="ECO:0000259" key="2">
    <source>
        <dbReference type="Pfam" id="PF01467"/>
    </source>
</evidence>
<dbReference type="Pfam" id="PF01467">
    <property type="entry name" value="CTP_transf_like"/>
    <property type="match status" value="1"/>
</dbReference>
<comment type="caution">
    <text evidence="3">The sequence shown here is derived from an EMBL/GenBank/DDBJ whole genome shotgun (WGS) entry which is preliminary data.</text>
</comment>
<keyword evidence="1" id="KW-1133">Transmembrane helix</keyword>
<dbReference type="Proteomes" id="UP000694050">
    <property type="component" value="Unassembled WGS sequence"/>
</dbReference>
<name>A0A8J5P7M4_FUSOX</name>
<gene>
    <name evidence="3" type="primary">pps1-0</name>
    <name evidence="3" type="ORF">Forpe1208_v000025</name>
</gene>
<dbReference type="GO" id="GO:0003824">
    <property type="term" value="F:catalytic activity"/>
    <property type="evidence" value="ECO:0007669"/>
    <property type="project" value="InterPro"/>
</dbReference>
<accession>A0A8J5P7M4</accession>